<dbReference type="Gene3D" id="2.40.70.10">
    <property type="entry name" value="Acid Proteases"/>
    <property type="match status" value="1"/>
</dbReference>
<dbReference type="EMBL" id="MIGC01007152">
    <property type="protein sequence ID" value="PHJ15849.1"/>
    <property type="molecule type" value="Genomic_DNA"/>
</dbReference>
<dbReference type="RefSeq" id="XP_067917581.1">
    <property type="nucleotide sequence ID" value="XM_068070443.1"/>
</dbReference>
<dbReference type="InterPro" id="IPR021109">
    <property type="entry name" value="Peptidase_aspartic_dom_sf"/>
</dbReference>
<name>A0A2C6KFG3_9APIC</name>
<feature type="non-terminal residue" evidence="1">
    <location>
        <position position="191"/>
    </location>
</feature>
<reference evidence="1 2" key="1">
    <citation type="journal article" date="2017" name="Int. J. Parasitol.">
        <title>The genome of the protozoan parasite Cystoisospora suis and a reverse vaccinology approach to identify vaccine candidates.</title>
        <authorList>
            <person name="Palmieri N."/>
            <person name="Shrestha A."/>
            <person name="Ruttkowski B."/>
            <person name="Beck T."/>
            <person name="Vogl C."/>
            <person name="Tomley F."/>
            <person name="Blake D.P."/>
            <person name="Joachim A."/>
        </authorList>
    </citation>
    <scope>NUCLEOTIDE SEQUENCE [LARGE SCALE GENOMIC DNA]</scope>
    <source>
        <strain evidence="1 2">Wien I</strain>
    </source>
</reference>
<evidence type="ECO:0000313" key="2">
    <source>
        <dbReference type="Proteomes" id="UP000221165"/>
    </source>
</evidence>
<protein>
    <submittedName>
        <fullName evidence="1">Uncharacterized protein</fullName>
    </submittedName>
</protein>
<dbReference type="Proteomes" id="UP000221165">
    <property type="component" value="Unassembled WGS sequence"/>
</dbReference>
<dbReference type="AlphaFoldDB" id="A0A2C6KFG3"/>
<dbReference type="VEuPathDB" id="ToxoDB:CSUI_010338"/>
<sequence length="191" mass="21471">MKSRVDQCMWGKMSSKIGEVSAKEIELPVEKIVLEGREWAAFLSTGVTENLIHPACAEYFVGRIENVSRKRSIVTTLGQQVKVIGRISNLITSVRECVMRQRFLVARIGHQVILRWDFLKEAGLMPKLTKMLVEDQERTVSVFPRMGEESARVMTGEERGVSTTNEDEEMSDGPLVEYVGMVGCCEVTGEQ</sequence>
<keyword evidence="2" id="KW-1185">Reference proteome</keyword>
<evidence type="ECO:0000313" key="1">
    <source>
        <dbReference type="EMBL" id="PHJ15849.1"/>
    </source>
</evidence>
<organism evidence="1 2">
    <name type="scientific">Cystoisospora suis</name>
    <dbReference type="NCBI Taxonomy" id="483139"/>
    <lineage>
        <taxon>Eukaryota</taxon>
        <taxon>Sar</taxon>
        <taxon>Alveolata</taxon>
        <taxon>Apicomplexa</taxon>
        <taxon>Conoidasida</taxon>
        <taxon>Coccidia</taxon>
        <taxon>Eucoccidiorida</taxon>
        <taxon>Eimeriorina</taxon>
        <taxon>Sarcocystidae</taxon>
        <taxon>Cystoisospora</taxon>
    </lineage>
</organism>
<accession>A0A2C6KFG3</accession>
<proteinExistence type="predicted"/>
<gene>
    <name evidence="1" type="ORF">CSUI_010338</name>
</gene>
<comment type="caution">
    <text evidence="1">The sequence shown here is derived from an EMBL/GenBank/DDBJ whole genome shotgun (WGS) entry which is preliminary data.</text>
</comment>
<dbReference type="GeneID" id="94433654"/>